<dbReference type="AlphaFoldDB" id="A0ABD1HIR0"/>
<evidence type="ECO:0000313" key="3">
    <source>
        <dbReference type="Proteomes" id="UP001567538"/>
    </source>
</evidence>
<dbReference type="SUPFAM" id="SSF56317">
    <property type="entry name" value="Carbon-nitrogen hydrolase"/>
    <property type="match status" value="1"/>
</dbReference>
<gene>
    <name evidence="2" type="primary">NLP3</name>
    <name evidence="2" type="ORF">AAHA92_15425</name>
</gene>
<evidence type="ECO:0000259" key="1">
    <source>
        <dbReference type="PROSITE" id="PS50263"/>
    </source>
</evidence>
<name>A0ABD1HIR0_SALDI</name>
<reference evidence="2 3" key="1">
    <citation type="submission" date="2024-06" db="EMBL/GenBank/DDBJ databases">
        <title>A chromosome level genome sequence of Diviner's sage (Salvia divinorum).</title>
        <authorList>
            <person name="Ford S.A."/>
            <person name="Ro D.-K."/>
            <person name="Ness R.W."/>
            <person name="Phillips M.A."/>
        </authorList>
    </citation>
    <scope>NUCLEOTIDE SEQUENCE [LARGE SCALE GENOMIC DNA]</scope>
    <source>
        <strain evidence="2">SAF-2024a</strain>
        <tissue evidence="2">Leaf</tissue>
    </source>
</reference>
<dbReference type="InterPro" id="IPR003010">
    <property type="entry name" value="C-N_Hydrolase"/>
</dbReference>
<dbReference type="PANTHER" id="PTHR23088">
    <property type="entry name" value="NITRILASE-RELATED"/>
    <property type="match status" value="1"/>
</dbReference>
<dbReference type="PROSITE" id="PS50263">
    <property type="entry name" value="CN_HYDROLASE"/>
    <property type="match status" value="1"/>
</dbReference>
<dbReference type="GO" id="GO:0050152">
    <property type="term" value="F:omega-amidase activity"/>
    <property type="evidence" value="ECO:0007669"/>
    <property type="project" value="UniProtKB-EC"/>
</dbReference>
<sequence length="146" mass="16261">MGMHLILLPEIWNSLDSYDSFPVYTITIVGGSIPERSGGRLYNTCCVFDTDGKLKAKHRKIHLIHLFDIDILGKMTFAESKTLTAGETPTIVDTDVGHIGIGICCDIQFQELAAIYAARGVHLLCYSRAFKMTTSPLPWELMQLAR</sequence>
<comment type="caution">
    <text evidence="2">The sequence shown here is derived from an EMBL/GenBank/DDBJ whole genome shotgun (WGS) entry which is preliminary data.</text>
</comment>
<dbReference type="EMBL" id="JBEAFC010000006">
    <property type="protein sequence ID" value="KAL1554921.1"/>
    <property type="molecule type" value="Genomic_DNA"/>
</dbReference>
<dbReference type="Pfam" id="PF00795">
    <property type="entry name" value="CN_hydrolase"/>
    <property type="match status" value="1"/>
</dbReference>
<dbReference type="InterPro" id="IPR036526">
    <property type="entry name" value="C-N_Hydrolase_sf"/>
</dbReference>
<accession>A0ABD1HIR0</accession>
<keyword evidence="3" id="KW-1185">Reference proteome</keyword>
<keyword evidence="2" id="KW-0378">Hydrolase</keyword>
<evidence type="ECO:0000313" key="2">
    <source>
        <dbReference type="EMBL" id="KAL1554921.1"/>
    </source>
</evidence>
<organism evidence="2 3">
    <name type="scientific">Salvia divinorum</name>
    <name type="common">Maria pastora</name>
    <name type="synonym">Diviner's sage</name>
    <dbReference type="NCBI Taxonomy" id="28513"/>
    <lineage>
        <taxon>Eukaryota</taxon>
        <taxon>Viridiplantae</taxon>
        <taxon>Streptophyta</taxon>
        <taxon>Embryophyta</taxon>
        <taxon>Tracheophyta</taxon>
        <taxon>Spermatophyta</taxon>
        <taxon>Magnoliopsida</taxon>
        <taxon>eudicotyledons</taxon>
        <taxon>Gunneridae</taxon>
        <taxon>Pentapetalae</taxon>
        <taxon>asterids</taxon>
        <taxon>lamiids</taxon>
        <taxon>Lamiales</taxon>
        <taxon>Lamiaceae</taxon>
        <taxon>Nepetoideae</taxon>
        <taxon>Mentheae</taxon>
        <taxon>Salviinae</taxon>
        <taxon>Salvia</taxon>
        <taxon>Salvia subgen. Calosphace</taxon>
    </lineage>
</organism>
<proteinExistence type="predicted"/>
<dbReference type="EC" id="3.5.1.3" evidence="2"/>
<protein>
    <submittedName>
        <fullName evidence="2">Omega-amidase, chloroplastic</fullName>
        <ecNumber evidence="2">3.5.1.3</ecNumber>
    </submittedName>
</protein>
<dbReference type="Proteomes" id="UP001567538">
    <property type="component" value="Unassembled WGS sequence"/>
</dbReference>
<dbReference type="Gene3D" id="3.60.110.10">
    <property type="entry name" value="Carbon-nitrogen hydrolase"/>
    <property type="match status" value="1"/>
</dbReference>
<feature type="domain" description="CN hydrolase" evidence="1">
    <location>
        <begin position="1"/>
        <end position="146"/>
    </location>
</feature>
<dbReference type="PANTHER" id="PTHR23088:SF54">
    <property type="entry name" value="OMEGA-AMIDASE, CHLOROPLASTIC-LIKE"/>
    <property type="match status" value="1"/>
</dbReference>